<dbReference type="GO" id="GO:0022857">
    <property type="term" value="F:transmembrane transporter activity"/>
    <property type="evidence" value="ECO:0007669"/>
    <property type="project" value="InterPro"/>
</dbReference>
<evidence type="ECO:0000256" key="1">
    <source>
        <dbReference type="ARBA" id="ARBA00004141"/>
    </source>
</evidence>
<evidence type="ECO:0000259" key="4">
    <source>
        <dbReference type="PROSITE" id="PS50850"/>
    </source>
</evidence>
<feature type="transmembrane region" description="Helical" evidence="3">
    <location>
        <begin position="392"/>
        <end position="414"/>
    </location>
</feature>
<dbReference type="Proteomes" id="UP000193240">
    <property type="component" value="Unassembled WGS sequence"/>
</dbReference>
<dbReference type="SUPFAM" id="SSF103473">
    <property type="entry name" value="MFS general substrate transporter"/>
    <property type="match status" value="1"/>
</dbReference>
<keyword evidence="3" id="KW-1133">Transmembrane helix</keyword>
<feature type="transmembrane region" description="Helical" evidence="3">
    <location>
        <begin position="297"/>
        <end position="317"/>
    </location>
</feature>
<proteinExistence type="inferred from homology"/>
<feature type="transmembrane region" description="Helical" evidence="3">
    <location>
        <begin position="185"/>
        <end position="206"/>
    </location>
</feature>
<dbReference type="AlphaFoldDB" id="A0A1Y2M2F3"/>
<feature type="transmembrane region" description="Helical" evidence="3">
    <location>
        <begin position="426"/>
        <end position="445"/>
    </location>
</feature>
<dbReference type="PANTHER" id="PTHR11360:SF287">
    <property type="entry name" value="MFS MONOCARBOXYLATE TRANSPORTER"/>
    <property type="match status" value="1"/>
</dbReference>
<comment type="similarity">
    <text evidence="2">Belongs to the major facilitator superfamily. Monocarboxylate porter (TC 2.A.1.13) family.</text>
</comment>
<dbReference type="PANTHER" id="PTHR11360">
    <property type="entry name" value="MONOCARBOXYLATE TRANSPORTER"/>
    <property type="match status" value="1"/>
</dbReference>
<dbReference type="InterPro" id="IPR036259">
    <property type="entry name" value="MFS_trans_sf"/>
</dbReference>
<gene>
    <name evidence="5" type="ORF">B5807_04786</name>
</gene>
<feature type="transmembrane region" description="Helical" evidence="3">
    <location>
        <begin position="349"/>
        <end position="371"/>
    </location>
</feature>
<dbReference type="PROSITE" id="PS50850">
    <property type="entry name" value="MFS"/>
    <property type="match status" value="1"/>
</dbReference>
<feature type="transmembrane region" description="Helical" evidence="3">
    <location>
        <begin position="218"/>
        <end position="237"/>
    </location>
</feature>
<dbReference type="InParanoid" id="A0A1Y2M2F3"/>
<dbReference type="Pfam" id="PF07690">
    <property type="entry name" value="MFS_1"/>
    <property type="match status" value="1"/>
</dbReference>
<feature type="transmembrane region" description="Helical" evidence="3">
    <location>
        <begin position="96"/>
        <end position="116"/>
    </location>
</feature>
<reference evidence="5 6" key="1">
    <citation type="journal article" date="2017" name="Genome Announc.">
        <title>Genome sequence of the saprophytic ascomycete Epicoccum nigrum ICMP 19927 strain isolated from New Zealand.</title>
        <authorList>
            <person name="Fokin M."/>
            <person name="Fleetwood D."/>
            <person name="Weir B.S."/>
            <person name="Villas-Boas S.G."/>
        </authorList>
    </citation>
    <scope>NUCLEOTIDE SEQUENCE [LARGE SCALE GENOMIC DNA]</scope>
    <source>
        <strain evidence="5 6">ICMP 19927</strain>
    </source>
</reference>
<dbReference type="GO" id="GO:0016020">
    <property type="term" value="C:membrane"/>
    <property type="evidence" value="ECO:0007669"/>
    <property type="project" value="UniProtKB-SubCell"/>
</dbReference>
<dbReference type="Gene3D" id="1.20.1250.20">
    <property type="entry name" value="MFS general substrate transporter like domains"/>
    <property type="match status" value="2"/>
</dbReference>
<keyword evidence="3" id="KW-0812">Transmembrane</keyword>
<dbReference type="EMBL" id="KZ107842">
    <property type="protein sequence ID" value="OSS50211.1"/>
    <property type="molecule type" value="Genomic_DNA"/>
</dbReference>
<keyword evidence="6" id="KW-1185">Reference proteome</keyword>
<feature type="transmembrane region" description="Helical" evidence="3">
    <location>
        <begin position="153"/>
        <end position="173"/>
    </location>
</feature>
<evidence type="ECO:0000313" key="6">
    <source>
        <dbReference type="Proteomes" id="UP000193240"/>
    </source>
</evidence>
<evidence type="ECO:0000256" key="2">
    <source>
        <dbReference type="ARBA" id="ARBA00006727"/>
    </source>
</evidence>
<evidence type="ECO:0000256" key="3">
    <source>
        <dbReference type="SAM" id="Phobius"/>
    </source>
</evidence>
<feature type="transmembrane region" description="Helical" evidence="3">
    <location>
        <begin position="128"/>
        <end position="147"/>
    </location>
</feature>
<dbReference type="OMA" id="TAMWARM"/>
<dbReference type="InterPro" id="IPR050327">
    <property type="entry name" value="Proton-linked_MCT"/>
</dbReference>
<feature type="transmembrane region" description="Helical" evidence="3">
    <location>
        <begin position="60"/>
        <end position="81"/>
    </location>
</feature>
<feature type="transmembrane region" description="Helical" evidence="3">
    <location>
        <begin position="324"/>
        <end position="343"/>
    </location>
</feature>
<feature type="transmembrane region" description="Helical" evidence="3">
    <location>
        <begin position="258"/>
        <end position="277"/>
    </location>
</feature>
<accession>A0A1Y2M2F3</accession>
<dbReference type="InterPro" id="IPR011701">
    <property type="entry name" value="MFS"/>
</dbReference>
<organism evidence="5 6">
    <name type="scientific">Epicoccum nigrum</name>
    <name type="common">Soil fungus</name>
    <name type="synonym">Epicoccum purpurascens</name>
    <dbReference type="NCBI Taxonomy" id="105696"/>
    <lineage>
        <taxon>Eukaryota</taxon>
        <taxon>Fungi</taxon>
        <taxon>Dikarya</taxon>
        <taxon>Ascomycota</taxon>
        <taxon>Pezizomycotina</taxon>
        <taxon>Dothideomycetes</taxon>
        <taxon>Pleosporomycetidae</taxon>
        <taxon>Pleosporales</taxon>
        <taxon>Pleosporineae</taxon>
        <taxon>Didymellaceae</taxon>
        <taxon>Epicoccum</taxon>
    </lineage>
</organism>
<sequence>MQLAGTMPPPASATSVESNLALHATSEDLDLANFQQQAEAISDQTAAGPAIDGGRQAWRLLLSAFVFESLLWGFPLSFGVFQEYYTSIPEFNNSPYISIVGTTASGISYLGAPLVIPFIRRWSAYRTHMILVGWPLCIIALVAGSFASSLGTLILTQGVLYGIGFIIFYYPILSMVDEYWVQRRGMAYGLLCSASGVSGAVTPLTIQALLHKYGHRTTLRAVAVFLFVATGPLIPLLKGRPGQQHTVRLRTDWSFLTSPLFWIYSASNLLMGFGYFFPPLFLPSYTRALGLGTQSGALLLALMSIAQVAGQFSFGYLSDRRTSVTALATVSASVAAITTLSAWGLARSIAPLIVFALLYGFFGAGYTAMWARMVTAVSDEPSAAQAIFGMLNFGKGVGNVAAGPISAGLLSWGVEGGAYGLGTYKAVVLFTGVCLLASAGSLGAVRVRLNT</sequence>
<keyword evidence="3" id="KW-0472">Membrane</keyword>
<dbReference type="InterPro" id="IPR020846">
    <property type="entry name" value="MFS_dom"/>
</dbReference>
<feature type="domain" description="Major facilitator superfamily (MFS) profile" evidence="4">
    <location>
        <begin position="260"/>
        <end position="451"/>
    </location>
</feature>
<evidence type="ECO:0000313" key="5">
    <source>
        <dbReference type="EMBL" id="OSS50211.1"/>
    </source>
</evidence>
<comment type="subcellular location">
    <subcellularLocation>
        <location evidence="1">Membrane</location>
        <topology evidence="1">Multi-pass membrane protein</topology>
    </subcellularLocation>
</comment>
<name>A0A1Y2M2F3_EPING</name>
<protein>
    <recommendedName>
        <fullName evidence="4">Major facilitator superfamily (MFS) profile domain-containing protein</fullName>
    </recommendedName>
</protein>